<feature type="compositionally biased region" description="Polar residues" evidence="1">
    <location>
        <begin position="20"/>
        <end position="30"/>
    </location>
</feature>
<gene>
    <name evidence="2" type="ORF">PSON_ATCC_30995.1.T0460158</name>
</gene>
<organism evidence="2 3">
    <name type="scientific">Paramecium sonneborni</name>
    <dbReference type="NCBI Taxonomy" id="65129"/>
    <lineage>
        <taxon>Eukaryota</taxon>
        <taxon>Sar</taxon>
        <taxon>Alveolata</taxon>
        <taxon>Ciliophora</taxon>
        <taxon>Intramacronucleata</taxon>
        <taxon>Oligohymenophorea</taxon>
        <taxon>Peniculida</taxon>
        <taxon>Parameciidae</taxon>
        <taxon>Paramecium</taxon>
    </lineage>
</organism>
<feature type="region of interest" description="Disordered" evidence="1">
    <location>
        <begin position="1"/>
        <end position="53"/>
    </location>
</feature>
<name>A0A8S1MVN9_9CILI</name>
<sequence>MAQKLRIQREEQRVQKNRELYQSQIDQSYEQQEEEGSPLPQKNKSYSVQISPAQQQEYKAQPYDYMNKPLKLPPISDRITTFTNPISSKLQLRQNPRVFLSQEQDKTLKQIQKQPALRLFV</sequence>
<protein>
    <submittedName>
        <fullName evidence="2">Uncharacterized protein</fullName>
    </submittedName>
</protein>
<proteinExistence type="predicted"/>
<dbReference type="AlphaFoldDB" id="A0A8S1MVN9"/>
<dbReference type="OrthoDB" id="304138at2759"/>
<accession>A0A8S1MVN9</accession>
<evidence type="ECO:0000313" key="2">
    <source>
        <dbReference type="EMBL" id="CAD8084260.1"/>
    </source>
</evidence>
<keyword evidence="3" id="KW-1185">Reference proteome</keyword>
<evidence type="ECO:0000313" key="3">
    <source>
        <dbReference type="Proteomes" id="UP000692954"/>
    </source>
</evidence>
<reference evidence="2" key="1">
    <citation type="submission" date="2021-01" db="EMBL/GenBank/DDBJ databases">
        <authorList>
            <consortium name="Genoscope - CEA"/>
            <person name="William W."/>
        </authorList>
    </citation>
    <scope>NUCLEOTIDE SEQUENCE</scope>
</reference>
<dbReference type="EMBL" id="CAJJDN010000046">
    <property type="protein sequence ID" value="CAD8084260.1"/>
    <property type="molecule type" value="Genomic_DNA"/>
</dbReference>
<feature type="compositionally biased region" description="Basic and acidic residues" evidence="1">
    <location>
        <begin position="7"/>
        <end position="19"/>
    </location>
</feature>
<feature type="compositionally biased region" description="Polar residues" evidence="1">
    <location>
        <begin position="40"/>
        <end position="53"/>
    </location>
</feature>
<dbReference type="Proteomes" id="UP000692954">
    <property type="component" value="Unassembled WGS sequence"/>
</dbReference>
<comment type="caution">
    <text evidence="2">The sequence shown here is derived from an EMBL/GenBank/DDBJ whole genome shotgun (WGS) entry which is preliminary data.</text>
</comment>
<evidence type="ECO:0000256" key="1">
    <source>
        <dbReference type="SAM" id="MobiDB-lite"/>
    </source>
</evidence>